<protein>
    <submittedName>
        <fullName evidence="1">Uncharacterized protein</fullName>
    </submittedName>
</protein>
<evidence type="ECO:0000313" key="1">
    <source>
        <dbReference type="EMBL" id="KAK1700926.1"/>
    </source>
</evidence>
<reference evidence="1" key="1">
    <citation type="submission" date="2021-06" db="EMBL/GenBank/DDBJ databases">
        <title>Comparative genomics, transcriptomics and evolutionary studies reveal genomic signatures of adaptation to plant cell wall in hemibiotrophic fungi.</title>
        <authorList>
            <consortium name="DOE Joint Genome Institute"/>
            <person name="Baroncelli R."/>
            <person name="Diaz J.F."/>
            <person name="Benocci T."/>
            <person name="Peng M."/>
            <person name="Battaglia E."/>
            <person name="Haridas S."/>
            <person name="Andreopoulos W."/>
            <person name="Labutti K."/>
            <person name="Pangilinan J."/>
            <person name="Floch G.L."/>
            <person name="Makela M.R."/>
            <person name="Henrissat B."/>
            <person name="Grigoriev I.V."/>
            <person name="Crouch J.A."/>
            <person name="De Vries R.P."/>
            <person name="Sukno S.A."/>
            <person name="Thon M.R."/>
        </authorList>
    </citation>
    <scope>NUCLEOTIDE SEQUENCE</scope>
    <source>
        <strain evidence="1">CBS 193.32</strain>
    </source>
</reference>
<dbReference type="Pfam" id="PF11578">
    <property type="entry name" value="DUF3237"/>
    <property type="match status" value="1"/>
</dbReference>
<keyword evidence="2" id="KW-1185">Reference proteome</keyword>
<evidence type="ECO:0000313" key="2">
    <source>
        <dbReference type="Proteomes" id="UP001224890"/>
    </source>
</evidence>
<proteinExistence type="predicted"/>
<dbReference type="Gene3D" id="2.40.160.20">
    <property type="match status" value="1"/>
</dbReference>
<dbReference type="RefSeq" id="XP_060436681.1">
    <property type="nucleotide sequence ID" value="XM_060573297.1"/>
</dbReference>
<dbReference type="AlphaFoldDB" id="A0AAJ0B1J8"/>
<name>A0AAJ0B1J8_9PEZI</name>
<accession>A0AAJ0B1J8</accession>
<gene>
    <name evidence="1" type="ORF">BDP55DRAFT_639923</name>
</gene>
<comment type="caution">
    <text evidence="1">The sequence shown here is derived from an EMBL/GenBank/DDBJ whole genome shotgun (WGS) entry which is preliminary data.</text>
</comment>
<organism evidence="1 2">
    <name type="scientific">Colletotrichum godetiae</name>
    <dbReference type="NCBI Taxonomy" id="1209918"/>
    <lineage>
        <taxon>Eukaryota</taxon>
        <taxon>Fungi</taxon>
        <taxon>Dikarya</taxon>
        <taxon>Ascomycota</taxon>
        <taxon>Pezizomycotina</taxon>
        <taxon>Sordariomycetes</taxon>
        <taxon>Hypocreomycetidae</taxon>
        <taxon>Glomerellales</taxon>
        <taxon>Glomerellaceae</taxon>
        <taxon>Colletotrichum</taxon>
        <taxon>Colletotrichum acutatum species complex</taxon>
    </lineage>
</organism>
<dbReference type="EMBL" id="JAHMHR010000001">
    <property type="protein sequence ID" value="KAK1700926.1"/>
    <property type="molecule type" value="Genomic_DNA"/>
</dbReference>
<sequence>METKGFLCGPTDVLDGIAHRSESEARIDPRRYNYRMTVNLSTADERYVEKVRGLWVGSGMWDRDELVVE</sequence>
<dbReference type="Proteomes" id="UP001224890">
    <property type="component" value="Unassembled WGS sequence"/>
</dbReference>
<dbReference type="GeneID" id="85457823"/>